<name>X1JSN0_9ZZZZ</name>
<sequence>MNKTLLTKIINTIDDNNLDITNEYVEIFSNAKYKDYYLRGQVSSFIDPLYDLNDCGLDSIGHYIFFFFVLVNNEYQRRLKKLNWGSAFGIFMGNTIDTFFKKAKNYHKADVPSLDILMREKPSLILTDPIKRLHKIVPALVKKEDLEIEESPYLKKMLKEKKDIILLDMNLILDGR</sequence>
<dbReference type="AlphaFoldDB" id="X1JSN0"/>
<gene>
    <name evidence="1" type="ORF">S03H2_59311</name>
</gene>
<protein>
    <submittedName>
        <fullName evidence="1">Uncharacterized protein</fullName>
    </submittedName>
</protein>
<organism evidence="1">
    <name type="scientific">marine sediment metagenome</name>
    <dbReference type="NCBI Taxonomy" id="412755"/>
    <lineage>
        <taxon>unclassified sequences</taxon>
        <taxon>metagenomes</taxon>
        <taxon>ecological metagenomes</taxon>
    </lineage>
</organism>
<comment type="caution">
    <text evidence="1">The sequence shown here is derived from an EMBL/GenBank/DDBJ whole genome shotgun (WGS) entry which is preliminary data.</text>
</comment>
<accession>X1JSN0</accession>
<reference evidence="1" key="1">
    <citation type="journal article" date="2014" name="Front. Microbiol.">
        <title>High frequency of phylogenetically diverse reductive dehalogenase-homologous genes in deep subseafloor sedimentary metagenomes.</title>
        <authorList>
            <person name="Kawai M."/>
            <person name="Futagami T."/>
            <person name="Toyoda A."/>
            <person name="Takaki Y."/>
            <person name="Nishi S."/>
            <person name="Hori S."/>
            <person name="Arai W."/>
            <person name="Tsubouchi T."/>
            <person name="Morono Y."/>
            <person name="Uchiyama I."/>
            <person name="Ito T."/>
            <person name="Fujiyama A."/>
            <person name="Inagaki F."/>
            <person name="Takami H."/>
        </authorList>
    </citation>
    <scope>NUCLEOTIDE SEQUENCE</scope>
    <source>
        <strain evidence="1">Expedition CK06-06</strain>
    </source>
</reference>
<dbReference type="EMBL" id="BARU01038134">
    <property type="protein sequence ID" value="GAH81284.1"/>
    <property type="molecule type" value="Genomic_DNA"/>
</dbReference>
<feature type="non-terminal residue" evidence="1">
    <location>
        <position position="176"/>
    </location>
</feature>
<evidence type="ECO:0000313" key="1">
    <source>
        <dbReference type="EMBL" id="GAH81284.1"/>
    </source>
</evidence>
<proteinExistence type="predicted"/>